<feature type="region of interest" description="Disordered" evidence="1">
    <location>
        <begin position="73"/>
        <end position="105"/>
    </location>
</feature>
<feature type="compositionally biased region" description="Basic and acidic residues" evidence="1">
    <location>
        <begin position="94"/>
        <end position="105"/>
    </location>
</feature>
<dbReference type="Proteomes" id="UP000266552">
    <property type="component" value="Chromosome"/>
</dbReference>
<keyword evidence="4" id="KW-1185">Reference proteome</keyword>
<feature type="transmembrane region" description="Helical" evidence="2">
    <location>
        <begin position="32"/>
        <end position="51"/>
    </location>
</feature>
<keyword evidence="2" id="KW-0472">Membrane</keyword>
<proteinExistence type="predicted"/>
<protein>
    <submittedName>
        <fullName evidence="3">Uncharacterized protein</fullName>
    </submittedName>
</protein>
<sequence>MSKLFKTLGAVWFIGGFIGGVIIHIIMEGNWLTGIVWLIGGAILGALFYTVGEIHEIVWENHALLREVLHRLPPEPGDKKPPLGNSRANLSALKDYKMNAKDDQR</sequence>
<keyword evidence="2" id="KW-1133">Transmembrane helix</keyword>
<gene>
    <name evidence="3" type="ORF">D5F53_03595</name>
</gene>
<feature type="transmembrane region" description="Helical" evidence="2">
    <location>
        <begin position="7"/>
        <end position="26"/>
    </location>
</feature>
<evidence type="ECO:0000313" key="4">
    <source>
        <dbReference type="Proteomes" id="UP000266552"/>
    </source>
</evidence>
<accession>A0A385TIW2</accession>
<name>A0A385TIW2_PAELA</name>
<dbReference type="AlphaFoldDB" id="A0A385TIW2"/>
<reference evidence="3 4" key="1">
    <citation type="submission" date="2018-09" db="EMBL/GenBank/DDBJ databases">
        <title>Genome Sequence of Paenibacillus lautus Strain E7593-69, Azo Dye-Degrading Bacteria, Isolated from Commercial Tattoo Inks.</title>
        <authorList>
            <person name="Nho S.W."/>
            <person name="Kim S.-J."/>
            <person name="Kweon O."/>
            <person name="Cerniglia C.E."/>
        </authorList>
    </citation>
    <scope>NUCLEOTIDE SEQUENCE [LARGE SCALE GENOMIC DNA]</scope>
    <source>
        <strain evidence="3 4">E7593-69</strain>
    </source>
</reference>
<evidence type="ECO:0000256" key="1">
    <source>
        <dbReference type="SAM" id="MobiDB-lite"/>
    </source>
</evidence>
<evidence type="ECO:0000256" key="2">
    <source>
        <dbReference type="SAM" id="Phobius"/>
    </source>
</evidence>
<evidence type="ECO:0000313" key="3">
    <source>
        <dbReference type="EMBL" id="AYB42417.1"/>
    </source>
</evidence>
<organism evidence="3 4">
    <name type="scientific">Paenibacillus lautus</name>
    <name type="common">Bacillus lautus</name>
    <dbReference type="NCBI Taxonomy" id="1401"/>
    <lineage>
        <taxon>Bacteria</taxon>
        <taxon>Bacillati</taxon>
        <taxon>Bacillota</taxon>
        <taxon>Bacilli</taxon>
        <taxon>Bacillales</taxon>
        <taxon>Paenibacillaceae</taxon>
        <taxon>Paenibacillus</taxon>
    </lineage>
</organism>
<dbReference type="RefSeq" id="WP_119846566.1">
    <property type="nucleotide sequence ID" value="NZ_CP032412.1"/>
</dbReference>
<dbReference type="KEGG" id="plw:D5F53_03595"/>
<keyword evidence="2" id="KW-0812">Transmembrane</keyword>
<dbReference type="EMBL" id="CP032412">
    <property type="protein sequence ID" value="AYB42417.1"/>
    <property type="molecule type" value="Genomic_DNA"/>
</dbReference>